<evidence type="ECO:0000313" key="2">
    <source>
        <dbReference type="WBParaSite" id="L893_g8062.t1"/>
    </source>
</evidence>
<evidence type="ECO:0000313" key="1">
    <source>
        <dbReference type="Proteomes" id="UP000095287"/>
    </source>
</evidence>
<keyword evidence="1" id="KW-1185">Reference proteome</keyword>
<proteinExistence type="predicted"/>
<dbReference type="WBParaSite" id="L893_g8062.t1">
    <property type="protein sequence ID" value="L893_g8062.t1"/>
    <property type="gene ID" value="L893_g8062"/>
</dbReference>
<dbReference type="Proteomes" id="UP000095287">
    <property type="component" value="Unplaced"/>
</dbReference>
<reference evidence="2" key="1">
    <citation type="submission" date="2016-11" db="UniProtKB">
        <authorList>
            <consortium name="WormBaseParasite"/>
        </authorList>
    </citation>
    <scope>IDENTIFICATION</scope>
</reference>
<dbReference type="AlphaFoldDB" id="A0A1I8AQ37"/>
<organism evidence="1 2">
    <name type="scientific">Steinernema glaseri</name>
    <dbReference type="NCBI Taxonomy" id="37863"/>
    <lineage>
        <taxon>Eukaryota</taxon>
        <taxon>Metazoa</taxon>
        <taxon>Ecdysozoa</taxon>
        <taxon>Nematoda</taxon>
        <taxon>Chromadorea</taxon>
        <taxon>Rhabditida</taxon>
        <taxon>Tylenchina</taxon>
        <taxon>Panagrolaimomorpha</taxon>
        <taxon>Strongyloidoidea</taxon>
        <taxon>Steinernematidae</taxon>
        <taxon>Steinernema</taxon>
    </lineage>
</organism>
<sequence>MRSLLPGPGITFLADSSSRTALQQYWPNKHQKTPKAISSPHDLFCGNRGQGRTNRSTRRSSIEDLITCHHFGTSDSSMLCIGLLLIFVGFVGCAPLEKLEREQPGATRGWNDIIKKPILFIDIIISGLLVTYDGKSRE</sequence>
<accession>A0A1I8AQ37</accession>
<name>A0A1I8AQ37_9BILA</name>
<protein>
    <submittedName>
        <fullName evidence="2">Uncharacterized protein</fullName>
    </submittedName>
</protein>